<comment type="similarity">
    <text evidence="1">Belongs to the LysR transcriptional regulatory family.</text>
</comment>
<proteinExistence type="inferred from homology"/>
<keyword evidence="3" id="KW-0238">DNA-binding</keyword>
<keyword evidence="4" id="KW-0804">Transcription</keyword>
<dbReference type="OrthoDB" id="9812435at2"/>
<dbReference type="EMBL" id="VITR01000004">
    <property type="protein sequence ID" value="TWB43780.1"/>
    <property type="molecule type" value="Genomic_DNA"/>
</dbReference>
<reference evidence="6 7" key="1">
    <citation type="submission" date="2019-06" db="EMBL/GenBank/DDBJ databases">
        <title>Genomic Encyclopedia of Type Strains, Phase IV (KMG-V): Genome sequencing to study the core and pangenomes of soil and plant-associated prokaryotes.</title>
        <authorList>
            <person name="Whitman W."/>
        </authorList>
    </citation>
    <scope>NUCLEOTIDE SEQUENCE [LARGE SCALE GENOMIC DNA]</scope>
    <source>
        <strain evidence="6 7">BR 11622</strain>
    </source>
</reference>
<dbReference type="CDD" id="cd08473">
    <property type="entry name" value="PBP2_CrgA_like_4"/>
    <property type="match status" value="1"/>
</dbReference>
<dbReference type="GO" id="GO:0043565">
    <property type="term" value="F:sequence-specific DNA binding"/>
    <property type="evidence" value="ECO:0007669"/>
    <property type="project" value="TreeGrafter"/>
</dbReference>
<evidence type="ECO:0000256" key="3">
    <source>
        <dbReference type="ARBA" id="ARBA00023125"/>
    </source>
</evidence>
<evidence type="ECO:0000313" key="6">
    <source>
        <dbReference type="EMBL" id="TWB43780.1"/>
    </source>
</evidence>
<dbReference type="PROSITE" id="PS50931">
    <property type="entry name" value="HTH_LYSR"/>
    <property type="match status" value="1"/>
</dbReference>
<evidence type="ECO:0000256" key="2">
    <source>
        <dbReference type="ARBA" id="ARBA00023015"/>
    </source>
</evidence>
<dbReference type="GO" id="GO:0003700">
    <property type="term" value="F:DNA-binding transcription factor activity"/>
    <property type="evidence" value="ECO:0007669"/>
    <property type="project" value="InterPro"/>
</dbReference>
<dbReference type="InterPro" id="IPR036388">
    <property type="entry name" value="WH-like_DNA-bd_sf"/>
</dbReference>
<organism evidence="6 7">
    <name type="scientific">Nitrospirillum amazonense</name>
    <dbReference type="NCBI Taxonomy" id="28077"/>
    <lineage>
        <taxon>Bacteria</taxon>
        <taxon>Pseudomonadati</taxon>
        <taxon>Pseudomonadota</taxon>
        <taxon>Alphaproteobacteria</taxon>
        <taxon>Rhodospirillales</taxon>
        <taxon>Azospirillaceae</taxon>
        <taxon>Nitrospirillum</taxon>
    </lineage>
</organism>
<dbReference type="InterPro" id="IPR058163">
    <property type="entry name" value="LysR-type_TF_proteobact-type"/>
</dbReference>
<sequence>MEDLNDLAFFAAVASHGSFSAAALALGVPKSKVSRRVAELEARLGVRLLQRSTRAVQMTAVGLAFHTHCLAMTQAARAALELAEQANEQPSGRLRISSPIGVAHLFLAPVLAKFMRMHPAVQVELDLTNRRVDVIGEGVDIALRIRSSLEDSHLVMRRLGSSPQLLVASPSFIQRNGPFDAPAALSGVTGLGPAGVRGERNFWHLKAPNGMGVEVEYVPALITDDVQILEQATTAGLGVAQLPAHLCGPALADGRLAVLLPDHRMAPHELHAVFPSRRGMVPAVRAFLDFLAEEMPAMMEGAVFDDGARAPN</sequence>
<keyword evidence="2" id="KW-0805">Transcription regulation</keyword>
<dbReference type="FunFam" id="1.10.10.10:FF:000001">
    <property type="entry name" value="LysR family transcriptional regulator"/>
    <property type="match status" value="1"/>
</dbReference>
<protein>
    <submittedName>
        <fullName evidence="6">LysR family transcriptional regulator</fullName>
    </submittedName>
</protein>
<evidence type="ECO:0000259" key="5">
    <source>
        <dbReference type="PROSITE" id="PS50931"/>
    </source>
</evidence>
<dbReference type="SUPFAM" id="SSF53850">
    <property type="entry name" value="Periplasmic binding protein-like II"/>
    <property type="match status" value="1"/>
</dbReference>
<accession>A0A560HEH4</accession>
<dbReference type="RefSeq" id="WP_145730812.1">
    <property type="nucleotide sequence ID" value="NZ_VITR01000004.1"/>
</dbReference>
<dbReference type="Gene3D" id="3.40.190.290">
    <property type="match status" value="1"/>
</dbReference>
<dbReference type="GO" id="GO:0006351">
    <property type="term" value="P:DNA-templated transcription"/>
    <property type="evidence" value="ECO:0007669"/>
    <property type="project" value="TreeGrafter"/>
</dbReference>
<evidence type="ECO:0000313" key="7">
    <source>
        <dbReference type="Proteomes" id="UP000315751"/>
    </source>
</evidence>
<gene>
    <name evidence="6" type="ORF">FBZ90_104168</name>
</gene>
<dbReference type="PANTHER" id="PTHR30537">
    <property type="entry name" value="HTH-TYPE TRANSCRIPTIONAL REGULATOR"/>
    <property type="match status" value="1"/>
</dbReference>
<dbReference type="AlphaFoldDB" id="A0A560HEH4"/>
<keyword evidence="7" id="KW-1185">Reference proteome</keyword>
<evidence type="ECO:0000256" key="1">
    <source>
        <dbReference type="ARBA" id="ARBA00009437"/>
    </source>
</evidence>
<feature type="domain" description="HTH lysR-type" evidence="5">
    <location>
        <begin position="1"/>
        <end position="59"/>
    </location>
</feature>
<evidence type="ECO:0000256" key="4">
    <source>
        <dbReference type="ARBA" id="ARBA00023163"/>
    </source>
</evidence>
<comment type="caution">
    <text evidence="6">The sequence shown here is derived from an EMBL/GenBank/DDBJ whole genome shotgun (WGS) entry which is preliminary data.</text>
</comment>
<dbReference type="Pfam" id="PF03466">
    <property type="entry name" value="LysR_substrate"/>
    <property type="match status" value="1"/>
</dbReference>
<dbReference type="PANTHER" id="PTHR30537:SF31">
    <property type="entry name" value="TRANSCRIPTIONAL REGULATOR, LYSR FAMILY"/>
    <property type="match status" value="1"/>
</dbReference>
<dbReference type="Proteomes" id="UP000315751">
    <property type="component" value="Unassembled WGS sequence"/>
</dbReference>
<name>A0A560HEH4_9PROT</name>
<dbReference type="Gene3D" id="1.10.10.10">
    <property type="entry name" value="Winged helix-like DNA-binding domain superfamily/Winged helix DNA-binding domain"/>
    <property type="match status" value="1"/>
</dbReference>
<dbReference type="Pfam" id="PF00126">
    <property type="entry name" value="HTH_1"/>
    <property type="match status" value="1"/>
</dbReference>
<dbReference type="InterPro" id="IPR005119">
    <property type="entry name" value="LysR_subst-bd"/>
</dbReference>
<dbReference type="InterPro" id="IPR000847">
    <property type="entry name" value="LysR_HTH_N"/>
</dbReference>
<dbReference type="InterPro" id="IPR036390">
    <property type="entry name" value="WH_DNA-bd_sf"/>
</dbReference>
<dbReference type="SUPFAM" id="SSF46785">
    <property type="entry name" value="Winged helix' DNA-binding domain"/>
    <property type="match status" value="1"/>
</dbReference>